<evidence type="ECO:0000259" key="5">
    <source>
        <dbReference type="Pfam" id="PF00667"/>
    </source>
</evidence>
<keyword evidence="3" id="KW-0274">FAD</keyword>
<name>A0A3S5BP23_9PLAT</name>
<proteinExistence type="predicted"/>
<dbReference type="InterPro" id="IPR023173">
    <property type="entry name" value="NADPH_Cyt_P450_Rdtase_alpha"/>
</dbReference>
<dbReference type="AlphaFoldDB" id="A0A3S5BP23"/>
<organism evidence="6 7">
    <name type="scientific">Protopolystoma xenopodis</name>
    <dbReference type="NCBI Taxonomy" id="117903"/>
    <lineage>
        <taxon>Eukaryota</taxon>
        <taxon>Metazoa</taxon>
        <taxon>Spiralia</taxon>
        <taxon>Lophotrochozoa</taxon>
        <taxon>Platyhelminthes</taxon>
        <taxon>Monogenea</taxon>
        <taxon>Polyopisthocotylea</taxon>
        <taxon>Polystomatidea</taxon>
        <taxon>Polystomatidae</taxon>
        <taxon>Protopolystoma</taxon>
    </lineage>
</organism>
<sequence length="90" mass="10472">MMNDPAKAQLLTFPLHLTYREWILDSRRDLIAVIEDIEPLKPIPVELFINWLPRLKCRYYSISSSSLKCPEVLSITVALVDYTTYTELSL</sequence>
<evidence type="ECO:0000313" key="6">
    <source>
        <dbReference type="EMBL" id="VEL11509.1"/>
    </source>
</evidence>
<dbReference type="SUPFAM" id="SSF63380">
    <property type="entry name" value="Riboflavin synthase domain-like"/>
    <property type="match status" value="1"/>
</dbReference>
<dbReference type="EMBL" id="CAAALY010012016">
    <property type="protein sequence ID" value="VEL11509.1"/>
    <property type="molecule type" value="Genomic_DNA"/>
</dbReference>
<reference evidence="6" key="1">
    <citation type="submission" date="2018-11" db="EMBL/GenBank/DDBJ databases">
        <authorList>
            <consortium name="Pathogen Informatics"/>
        </authorList>
    </citation>
    <scope>NUCLEOTIDE SEQUENCE</scope>
</reference>
<evidence type="ECO:0000256" key="3">
    <source>
        <dbReference type="ARBA" id="ARBA00022827"/>
    </source>
</evidence>
<dbReference type="Gene3D" id="1.20.990.10">
    <property type="entry name" value="NADPH-cytochrome p450 Reductase, Chain A, domain 3"/>
    <property type="match status" value="1"/>
</dbReference>
<dbReference type="Gene3D" id="2.40.30.10">
    <property type="entry name" value="Translation factors"/>
    <property type="match status" value="1"/>
</dbReference>
<evidence type="ECO:0000256" key="4">
    <source>
        <dbReference type="ARBA" id="ARBA00023002"/>
    </source>
</evidence>
<dbReference type="GO" id="GO:0009725">
    <property type="term" value="P:response to hormone"/>
    <property type="evidence" value="ECO:0007669"/>
    <property type="project" value="TreeGrafter"/>
</dbReference>
<feature type="domain" description="Sulfite reductase [NADPH] flavoprotein alpha-component-like FAD-binding" evidence="5">
    <location>
        <begin position="18"/>
        <end position="84"/>
    </location>
</feature>
<accession>A0A3S5BP23</accession>
<dbReference type="PANTHER" id="PTHR19384">
    <property type="entry name" value="NITRIC OXIDE SYNTHASE-RELATED"/>
    <property type="match status" value="1"/>
</dbReference>
<dbReference type="InterPro" id="IPR017938">
    <property type="entry name" value="Riboflavin_synthase-like_b-brl"/>
</dbReference>
<dbReference type="GO" id="GO:0010181">
    <property type="term" value="F:FMN binding"/>
    <property type="evidence" value="ECO:0007669"/>
    <property type="project" value="TreeGrafter"/>
</dbReference>
<evidence type="ECO:0000256" key="1">
    <source>
        <dbReference type="ARBA" id="ARBA00001974"/>
    </source>
</evidence>
<dbReference type="OrthoDB" id="1856718at2759"/>
<dbReference type="GO" id="GO:0050660">
    <property type="term" value="F:flavin adenine dinucleotide binding"/>
    <property type="evidence" value="ECO:0007669"/>
    <property type="project" value="TreeGrafter"/>
</dbReference>
<keyword evidence="7" id="KW-1185">Reference proteome</keyword>
<protein>
    <recommendedName>
        <fullName evidence="5">Sulfite reductase [NADPH] flavoprotein alpha-component-like FAD-binding domain-containing protein</fullName>
    </recommendedName>
</protein>
<dbReference type="PANTHER" id="PTHR19384:SF17">
    <property type="entry name" value="NADPH--CYTOCHROME P450 REDUCTASE"/>
    <property type="match status" value="1"/>
</dbReference>
<keyword evidence="2" id="KW-0285">Flavoprotein</keyword>
<dbReference type="Proteomes" id="UP000784294">
    <property type="component" value="Unassembled WGS sequence"/>
</dbReference>
<keyword evidence="4" id="KW-0560">Oxidoreductase</keyword>
<dbReference type="GO" id="GO:0003958">
    <property type="term" value="F:NADPH-hemoprotein reductase activity"/>
    <property type="evidence" value="ECO:0007669"/>
    <property type="project" value="TreeGrafter"/>
</dbReference>
<dbReference type="GO" id="GO:0005829">
    <property type="term" value="C:cytosol"/>
    <property type="evidence" value="ECO:0007669"/>
    <property type="project" value="TreeGrafter"/>
</dbReference>
<dbReference type="InterPro" id="IPR003097">
    <property type="entry name" value="CysJ-like_FAD-binding"/>
</dbReference>
<gene>
    <name evidence="6" type="ORF">PXEA_LOCUS4949</name>
</gene>
<comment type="caution">
    <text evidence="6">The sequence shown here is derived from an EMBL/GenBank/DDBJ whole genome shotgun (WGS) entry which is preliminary data.</text>
</comment>
<evidence type="ECO:0000313" key="7">
    <source>
        <dbReference type="Proteomes" id="UP000784294"/>
    </source>
</evidence>
<comment type="cofactor">
    <cofactor evidence="1">
        <name>FAD</name>
        <dbReference type="ChEBI" id="CHEBI:57692"/>
    </cofactor>
</comment>
<evidence type="ECO:0000256" key="2">
    <source>
        <dbReference type="ARBA" id="ARBA00022630"/>
    </source>
</evidence>
<dbReference type="Pfam" id="PF00667">
    <property type="entry name" value="FAD_binding_1"/>
    <property type="match status" value="1"/>
</dbReference>